<protein>
    <recommendedName>
        <fullName evidence="7">Major facilitator superfamily (MFS) profile domain-containing protein</fullName>
    </recommendedName>
</protein>
<feature type="transmembrane region" description="Helical" evidence="6">
    <location>
        <begin position="497"/>
        <end position="519"/>
    </location>
</feature>
<evidence type="ECO:0000313" key="8">
    <source>
        <dbReference type="EMBL" id="OJT09245.1"/>
    </source>
</evidence>
<dbReference type="CDD" id="cd17323">
    <property type="entry name" value="MFS_Tpo1_MDR_like"/>
    <property type="match status" value="1"/>
</dbReference>
<keyword evidence="2 6" id="KW-0812">Transmembrane</keyword>
<feature type="region of interest" description="Disordered" evidence="5">
    <location>
        <begin position="527"/>
        <end position="551"/>
    </location>
</feature>
<feature type="transmembrane region" description="Helical" evidence="6">
    <location>
        <begin position="158"/>
        <end position="177"/>
    </location>
</feature>
<dbReference type="Gene3D" id="1.20.1250.20">
    <property type="entry name" value="MFS general substrate transporter like domains"/>
    <property type="match status" value="1"/>
</dbReference>
<evidence type="ECO:0000256" key="4">
    <source>
        <dbReference type="ARBA" id="ARBA00023136"/>
    </source>
</evidence>
<dbReference type="PROSITE" id="PS50850">
    <property type="entry name" value="MFS"/>
    <property type="match status" value="1"/>
</dbReference>
<dbReference type="InterPro" id="IPR011701">
    <property type="entry name" value="MFS"/>
</dbReference>
<proteinExistence type="predicted"/>
<gene>
    <name evidence="8" type="ORF">TRAPUB_14320</name>
</gene>
<dbReference type="PANTHER" id="PTHR23502:SF173">
    <property type="entry name" value="MFS-MULTIDRUG-RESISTANCE TRANSPORTER-RELATED"/>
    <property type="match status" value="1"/>
</dbReference>
<evidence type="ECO:0000313" key="9">
    <source>
        <dbReference type="Proteomes" id="UP000184267"/>
    </source>
</evidence>
<evidence type="ECO:0000259" key="7">
    <source>
        <dbReference type="PROSITE" id="PS50850"/>
    </source>
</evidence>
<feature type="region of interest" description="Disordered" evidence="5">
    <location>
        <begin position="1"/>
        <end position="80"/>
    </location>
</feature>
<feature type="compositionally biased region" description="Polar residues" evidence="5">
    <location>
        <begin position="1"/>
        <end position="13"/>
    </location>
</feature>
<feature type="compositionally biased region" description="Polar residues" evidence="5">
    <location>
        <begin position="21"/>
        <end position="33"/>
    </location>
</feature>
<evidence type="ECO:0000256" key="2">
    <source>
        <dbReference type="ARBA" id="ARBA00022692"/>
    </source>
</evidence>
<feature type="compositionally biased region" description="Basic and acidic residues" evidence="5">
    <location>
        <begin position="540"/>
        <end position="551"/>
    </location>
</feature>
<feature type="transmembrane region" description="Helical" evidence="6">
    <location>
        <begin position="88"/>
        <end position="107"/>
    </location>
</feature>
<dbReference type="Pfam" id="PF07690">
    <property type="entry name" value="MFS_1"/>
    <property type="match status" value="1"/>
</dbReference>
<feature type="transmembrane region" description="Helical" evidence="6">
    <location>
        <begin position="127"/>
        <end position="146"/>
    </location>
</feature>
<dbReference type="GO" id="GO:0005886">
    <property type="term" value="C:plasma membrane"/>
    <property type="evidence" value="ECO:0007669"/>
    <property type="project" value="TreeGrafter"/>
</dbReference>
<evidence type="ECO:0000256" key="6">
    <source>
        <dbReference type="SAM" id="Phobius"/>
    </source>
</evidence>
<feature type="domain" description="Major facilitator superfamily (MFS) profile" evidence="7">
    <location>
        <begin position="92"/>
        <end position="528"/>
    </location>
</feature>
<dbReference type="AlphaFoldDB" id="A0A1M2VNS1"/>
<feature type="transmembrane region" description="Helical" evidence="6">
    <location>
        <begin position="216"/>
        <end position="241"/>
    </location>
</feature>
<keyword evidence="4 6" id="KW-0472">Membrane</keyword>
<dbReference type="InterPro" id="IPR020846">
    <property type="entry name" value="MFS_dom"/>
</dbReference>
<comment type="caution">
    <text evidence="8">The sequence shown here is derived from an EMBL/GenBank/DDBJ whole genome shotgun (WGS) entry which is preliminary data.</text>
</comment>
<feature type="transmembrane region" description="Helical" evidence="6">
    <location>
        <begin position="402"/>
        <end position="423"/>
    </location>
</feature>
<dbReference type="InterPro" id="IPR036259">
    <property type="entry name" value="MFS_trans_sf"/>
</dbReference>
<feature type="transmembrane region" description="Helical" evidence="6">
    <location>
        <begin position="460"/>
        <end position="485"/>
    </location>
</feature>
<dbReference type="Proteomes" id="UP000184267">
    <property type="component" value="Unassembled WGS sequence"/>
</dbReference>
<keyword evidence="3 6" id="KW-1133">Transmembrane helix</keyword>
<dbReference type="SUPFAM" id="SSF103473">
    <property type="entry name" value="MFS general substrate transporter"/>
    <property type="match status" value="1"/>
</dbReference>
<keyword evidence="9" id="KW-1185">Reference proteome</keyword>
<organism evidence="8 9">
    <name type="scientific">Trametes pubescens</name>
    <name type="common">White-rot fungus</name>
    <dbReference type="NCBI Taxonomy" id="154538"/>
    <lineage>
        <taxon>Eukaryota</taxon>
        <taxon>Fungi</taxon>
        <taxon>Dikarya</taxon>
        <taxon>Basidiomycota</taxon>
        <taxon>Agaricomycotina</taxon>
        <taxon>Agaricomycetes</taxon>
        <taxon>Polyporales</taxon>
        <taxon>Polyporaceae</taxon>
        <taxon>Trametes</taxon>
    </lineage>
</organism>
<feature type="transmembrane region" description="Helical" evidence="6">
    <location>
        <begin position="183"/>
        <end position="204"/>
    </location>
</feature>
<comment type="subcellular location">
    <subcellularLocation>
        <location evidence="1">Membrane</location>
        <topology evidence="1">Multi-pass membrane protein</topology>
    </subcellularLocation>
</comment>
<feature type="transmembrane region" description="Helical" evidence="6">
    <location>
        <begin position="323"/>
        <end position="342"/>
    </location>
</feature>
<reference evidence="8 9" key="1">
    <citation type="submission" date="2016-10" db="EMBL/GenBank/DDBJ databases">
        <title>Genome sequence of the basidiomycete white-rot fungus Trametes pubescens.</title>
        <authorList>
            <person name="Makela M.R."/>
            <person name="Granchi Z."/>
            <person name="Peng M."/>
            <person name="De Vries R.P."/>
            <person name="Grigoriev I."/>
            <person name="Riley R."/>
            <person name="Hilden K."/>
        </authorList>
    </citation>
    <scope>NUCLEOTIDE SEQUENCE [LARGE SCALE GENOMIC DNA]</scope>
    <source>
        <strain evidence="8 9">FBCC735</strain>
    </source>
</reference>
<feature type="transmembrane region" description="Helical" evidence="6">
    <location>
        <begin position="247"/>
        <end position="277"/>
    </location>
</feature>
<sequence length="551" mass="60756">MSATAPTTFSPKSRTPFDPSNPATEASSRSSTIVDPEDRRREEQDEDVNSEFEHEAYGPAAGEKPVDPFEVTMGPDDPDNPKSWSRPYRWYITMLSAVLVLNATFASSAPEGIIPDLMQQFSFGQEVAVLTIALFVAGYCVGPLIWGPLSEQIGRKPVFLISFFVYTGFQVGCALSQNTASILIFRFLGGTFAAAPLANSGAVMSDVWDADTRGKALALFTLAPFAGPTLGPTVSGFMAVAGVSWRWVFWLLTFFAGACLIVTFFTLPETFVPVILVKRAQKLRKETGDDRYWAPLERSTMSTGQRIRHILGRPFVVLAREPMLIAITLYMSFIYGCIYLLFEAYPIVFTEGHHFNQGITGLTFLPIFIGAALGVAAYLVFFNRRYERAMAAFAPHPVPPEYRLELCLWASPMFALSFFWFGWTSYPSVSYWAPLLAGVPLGMSIIFLFLGLFNYVIDAYLFVAASALSSMTVVRSLFGAGFPLFATQMFDTLNPRWASTLLGCIAVVLGPIPFVLRAYGHHLRKNSKYAPTGDQPTRPPARDAEKGAQAV</sequence>
<feature type="transmembrane region" description="Helical" evidence="6">
    <location>
        <begin position="362"/>
        <end position="381"/>
    </location>
</feature>
<accession>A0A1M2VNS1</accession>
<dbReference type="GO" id="GO:0022857">
    <property type="term" value="F:transmembrane transporter activity"/>
    <property type="evidence" value="ECO:0007669"/>
    <property type="project" value="InterPro"/>
</dbReference>
<feature type="transmembrane region" description="Helical" evidence="6">
    <location>
        <begin position="429"/>
        <end position="453"/>
    </location>
</feature>
<evidence type="ECO:0000256" key="5">
    <source>
        <dbReference type="SAM" id="MobiDB-lite"/>
    </source>
</evidence>
<name>A0A1M2VNS1_TRAPU</name>
<dbReference type="FunFam" id="1.20.1250.20:FF:000011">
    <property type="entry name" value="MFS multidrug transporter, putative"/>
    <property type="match status" value="1"/>
</dbReference>
<dbReference type="PANTHER" id="PTHR23502">
    <property type="entry name" value="MAJOR FACILITATOR SUPERFAMILY"/>
    <property type="match status" value="1"/>
</dbReference>
<dbReference type="EMBL" id="MNAD01000958">
    <property type="protein sequence ID" value="OJT09245.1"/>
    <property type="molecule type" value="Genomic_DNA"/>
</dbReference>
<evidence type="ECO:0000256" key="1">
    <source>
        <dbReference type="ARBA" id="ARBA00004141"/>
    </source>
</evidence>
<dbReference type="OMA" id="AYRWYLT"/>
<dbReference type="STRING" id="154538.A0A1M2VNS1"/>
<evidence type="ECO:0000256" key="3">
    <source>
        <dbReference type="ARBA" id="ARBA00022989"/>
    </source>
</evidence>
<dbReference type="OrthoDB" id="9986881at2759"/>